<comment type="caution">
    <text evidence="2">The sequence shown here is derived from an EMBL/GenBank/DDBJ whole genome shotgun (WGS) entry which is preliminary data.</text>
</comment>
<keyword evidence="1" id="KW-0812">Transmembrane</keyword>
<dbReference type="Pfam" id="PF04870">
    <property type="entry name" value="Moulting_cycle"/>
    <property type="match status" value="1"/>
</dbReference>
<dbReference type="InterPro" id="IPR006954">
    <property type="entry name" value="Mlt-10-like"/>
</dbReference>
<dbReference type="PANTHER" id="PTHR21523:SF37">
    <property type="entry name" value="MLT-TEN (MLT-10) RELATED"/>
    <property type="match status" value="1"/>
</dbReference>
<dbReference type="PANTHER" id="PTHR21523">
    <property type="match status" value="1"/>
</dbReference>
<reference evidence="2 3" key="1">
    <citation type="submission" date="2024-08" db="EMBL/GenBank/DDBJ databases">
        <title>Gnathostoma spinigerum genome.</title>
        <authorList>
            <person name="Gonzalez-Bertolin B."/>
            <person name="Monzon S."/>
            <person name="Zaballos A."/>
            <person name="Jimenez P."/>
            <person name="Dekumyoy P."/>
            <person name="Varona S."/>
            <person name="Cuesta I."/>
            <person name="Sumanam S."/>
            <person name="Adisakwattana P."/>
            <person name="Gasser R.B."/>
            <person name="Hernandez-Gonzalez A."/>
            <person name="Young N.D."/>
            <person name="Perteguer M.J."/>
        </authorList>
    </citation>
    <scope>NUCLEOTIDE SEQUENCE [LARGE SCALE GENOMIC DNA]</scope>
    <source>
        <strain evidence="2">AL3</strain>
        <tissue evidence="2">Liver</tissue>
    </source>
</reference>
<feature type="transmembrane region" description="Helical" evidence="1">
    <location>
        <begin position="317"/>
        <end position="338"/>
    </location>
</feature>
<keyword evidence="1" id="KW-0472">Membrane</keyword>
<proteinExistence type="predicted"/>
<organism evidence="2 3">
    <name type="scientific">Gnathostoma spinigerum</name>
    <dbReference type="NCBI Taxonomy" id="75299"/>
    <lineage>
        <taxon>Eukaryota</taxon>
        <taxon>Metazoa</taxon>
        <taxon>Ecdysozoa</taxon>
        <taxon>Nematoda</taxon>
        <taxon>Chromadorea</taxon>
        <taxon>Rhabditida</taxon>
        <taxon>Spirurina</taxon>
        <taxon>Gnathostomatomorpha</taxon>
        <taxon>Gnathostomatoidea</taxon>
        <taxon>Gnathostomatidae</taxon>
        <taxon>Gnathostoma</taxon>
    </lineage>
</organism>
<gene>
    <name evidence="2" type="ORF">AB6A40_003067</name>
</gene>
<dbReference type="Proteomes" id="UP001608902">
    <property type="component" value="Unassembled WGS sequence"/>
</dbReference>
<sequence length="435" mass="48318">MTYTSSNSSLEDRKKSVGKALKTIREGIKLAMMATGLNVTEFDKKTIKLFSPRMLSVMPDEDADHQINLLSPSLLSLHNDGKGIERKFSIPNAIKMLHDRDQEQLMDFIIEASGVNDAVDRMRKEKNDRRKTFGAINDRGIDGQPMFFSKENVTEISGAEGRKKIETFERLIKSYTPEQVKRLNETGIAIMNSNQLQILYGPESAYFHSEALRRLTNITSDSHRFHDLLHGDIEQLAQAEAFRIRRNRRRHKRFGVALSPFVLSPIILNPGAASQPIVLSPLVLSPLILSPAVLGPIILSPWVFTPVILSPRLLAPIILNPIVLSPIILTPMAFNPFILVPGVLSPFILSPFALSPVILSPQAASPIILSPFALSPIIFNPMTMSPLILSPFILSPIICSPQYIFGVILSPYAYSPIIESNFTLSEVILSPSFMS</sequence>
<evidence type="ECO:0000256" key="1">
    <source>
        <dbReference type="SAM" id="Phobius"/>
    </source>
</evidence>
<keyword evidence="3" id="KW-1185">Reference proteome</keyword>
<evidence type="ECO:0000313" key="2">
    <source>
        <dbReference type="EMBL" id="MFH4976358.1"/>
    </source>
</evidence>
<keyword evidence="1" id="KW-1133">Transmembrane helix</keyword>
<protein>
    <submittedName>
        <fullName evidence="2">Uncharacterized protein</fullName>
    </submittedName>
</protein>
<feature type="transmembrane region" description="Helical" evidence="1">
    <location>
        <begin position="358"/>
        <end position="379"/>
    </location>
</feature>
<accession>A0ABD6E8F4</accession>
<name>A0ABD6E8F4_9BILA</name>
<dbReference type="EMBL" id="JBGFUD010001490">
    <property type="protein sequence ID" value="MFH4976358.1"/>
    <property type="molecule type" value="Genomic_DNA"/>
</dbReference>
<feature type="transmembrane region" description="Helical" evidence="1">
    <location>
        <begin position="254"/>
        <end position="272"/>
    </location>
</feature>
<feature type="transmembrane region" description="Helical" evidence="1">
    <location>
        <begin position="391"/>
        <end position="414"/>
    </location>
</feature>
<evidence type="ECO:0000313" key="3">
    <source>
        <dbReference type="Proteomes" id="UP001608902"/>
    </source>
</evidence>
<dbReference type="AlphaFoldDB" id="A0ABD6E8F4"/>
<feature type="transmembrane region" description="Helical" evidence="1">
    <location>
        <begin position="284"/>
        <end position="305"/>
    </location>
</feature>